<evidence type="ECO:0000313" key="2">
    <source>
        <dbReference type="EMBL" id="KAK2147359.1"/>
    </source>
</evidence>
<dbReference type="CDD" id="cd00087">
    <property type="entry name" value="FReD"/>
    <property type="match status" value="1"/>
</dbReference>
<name>A0AAD9J6P2_9ANNE</name>
<dbReference type="Pfam" id="PF00147">
    <property type="entry name" value="Fibrinogen_C"/>
    <property type="match status" value="1"/>
</dbReference>
<proteinExistence type="predicted"/>
<dbReference type="PROSITE" id="PS51406">
    <property type="entry name" value="FIBRINOGEN_C_2"/>
    <property type="match status" value="1"/>
</dbReference>
<accession>A0AAD9J6P2</accession>
<feature type="non-terminal residue" evidence="2">
    <location>
        <position position="1"/>
    </location>
</feature>
<keyword evidence="3" id="KW-1185">Reference proteome</keyword>
<dbReference type="InterPro" id="IPR036056">
    <property type="entry name" value="Fibrinogen-like_C"/>
</dbReference>
<dbReference type="EMBL" id="JAODUP010000557">
    <property type="protein sequence ID" value="KAK2147359.1"/>
    <property type="molecule type" value="Genomic_DNA"/>
</dbReference>
<dbReference type="Gene3D" id="3.90.215.10">
    <property type="entry name" value="Gamma Fibrinogen, chain A, domain 1"/>
    <property type="match status" value="1"/>
</dbReference>
<dbReference type="InterPro" id="IPR050373">
    <property type="entry name" value="Fibrinogen_C-term_domain"/>
</dbReference>
<dbReference type="NCBIfam" id="NF040941">
    <property type="entry name" value="GGGWT_bact"/>
    <property type="match status" value="1"/>
</dbReference>
<sequence>KPYPHSCTELYDVYEITTSGVYKININPDDDEPPSVISVYCDMVTDGGKWMVLLRRIYGNVSFDRTWSTYKNQFGDLHGDLWMGLDFMHHVTVNMGLSYELRIDMISFPRYENNDFTGPEERGYAKYKTFSVAGPTSFYRLSVGGFSGNWGDSMDAHNDMMFTANGTENDHDRYSNFNCAELFCGGWWYDSCSVARLTGEYGMIVPEVNYRNKILHPGIIWKTHLGKDEHPKFVEMKIRLV</sequence>
<dbReference type="SUPFAM" id="SSF56496">
    <property type="entry name" value="Fibrinogen C-terminal domain-like"/>
    <property type="match status" value="1"/>
</dbReference>
<dbReference type="GO" id="GO:0005615">
    <property type="term" value="C:extracellular space"/>
    <property type="evidence" value="ECO:0007669"/>
    <property type="project" value="TreeGrafter"/>
</dbReference>
<gene>
    <name evidence="2" type="ORF">LSH36_557g01063</name>
</gene>
<protein>
    <recommendedName>
        <fullName evidence="1">Fibrinogen C-terminal domain-containing protein</fullName>
    </recommendedName>
</protein>
<dbReference type="PANTHER" id="PTHR19143">
    <property type="entry name" value="FIBRINOGEN/TENASCIN/ANGIOPOEITIN"/>
    <property type="match status" value="1"/>
</dbReference>
<evidence type="ECO:0000313" key="3">
    <source>
        <dbReference type="Proteomes" id="UP001208570"/>
    </source>
</evidence>
<comment type="caution">
    <text evidence="2">The sequence shown here is derived from an EMBL/GenBank/DDBJ whole genome shotgun (WGS) entry which is preliminary data.</text>
</comment>
<dbReference type="SMART" id="SM00186">
    <property type="entry name" value="FBG"/>
    <property type="match status" value="1"/>
</dbReference>
<dbReference type="InterPro" id="IPR014716">
    <property type="entry name" value="Fibrinogen_a/b/g_C_1"/>
</dbReference>
<dbReference type="Proteomes" id="UP001208570">
    <property type="component" value="Unassembled WGS sequence"/>
</dbReference>
<evidence type="ECO:0000259" key="1">
    <source>
        <dbReference type="PROSITE" id="PS51406"/>
    </source>
</evidence>
<dbReference type="InterPro" id="IPR002181">
    <property type="entry name" value="Fibrinogen_a/b/g_C_dom"/>
</dbReference>
<reference evidence="2" key="1">
    <citation type="journal article" date="2023" name="Mol. Biol. Evol.">
        <title>Third-Generation Sequencing Reveals the Adaptive Role of the Epigenome in Three Deep-Sea Polychaetes.</title>
        <authorList>
            <person name="Perez M."/>
            <person name="Aroh O."/>
            <person name="Sun Y."/>
            <person name="Lan Y."/>
            <person name="Juniper S.K."/>
            <person name="Young C.R."/>
            <person name="Angers B."/>
            <person name="Qian P.Y."/>
        </authorList>
    </citation>
    <scope>NUCLEOTIDE SEQUENCE</scope>
    <source>
        <strain evidence="2">P08H-3</strain>
    </source>
</reference>
<dbReference type="AlphaFoldDB" id="A0AAD9J6P2"/>
<organism evidence="2 3">
    <name type="scientific">Paralvinella palmiformis</name>
    <dbReference type="NCBI Taxonomy" id="53620"/>
    <lineage>
        <taxon>Eukaryota</taxon>
        <taxon>Metazoa</taxon>
        <taxon>Spiralia</taxon>
        <taxon>Lophotrochozoa</taxon>
        <taxon>Annelida</taxon>
        <taxon>Polychaeta</taxon>
        <taxon>Sedentaria</taxon>
        <taxon>Canalipalpata</taxon>
        <taxon>Terebellida</taxon>
        <taxon>Terebelliformia</taxon>
        <taxon>Alvinellidae</taxon>
        <taxon>Paralvinella</taxon>
    </lineage>
</organism>
<feature type="domain" description="Fibrinogen C-terminal" evidence="1">
    <location>
        <begin position="1"/>
        <end position="241"/>
    </location>
</feature>